<gene>
    <name evidence="2" type="ORF">EKO27_g8045</name>
</gene>
<sequence>MELGAISLELTVDPSGLNFEAFYLSHLLKKSAITSIKAWLEHDNREVLIEDELERLESAWTICLDFFINRLDPVVQSALRNDVQYRSVVLPTKYQHPLSINVSPRIVLLVLQPALDPFKPIRCNRYQSSIEQQPRPVYDVLSYAWGDPQETKRILLNGTPFEIQKSLESALRYLRLPNEPRVLWVDSLCVVGQDAQGWSHDVERLTPIYANARDVLVWLGNESNTSGLALSFLEEFARLPEAQKGRLIRLLCQDKALLKPLNAILNLMYRPWWDRARLLQELIRGCKIMFWCGTRSVSWDVFSQFFQALHEQKLNTCPQHAPYRASQISHLIPIGSVGYFPSLQRSARGELLPGTGLLRAELPSIGLPGIGLPGIIEALSFGLERTFRGSNLPTAWALALTRIAANFGSFMTYIALRLCRDDVENRQACISKALGAHQVDTQIDLKDGLPSNTRRRNHSDNITQLINALPTMDSGVRSSLAFEESWRKTGIDAYTTSSTGQVGLREAFDCWMAVLNAFGANGTTDEPKSFHGQTAFRLAGQPEAKIKMPTLIYLCPSDNPGSEIICNSFPVDIAALLALGVEHGPHCALSHLWEDGASMDTICLDGKETQVLSTLATVLRSLRRVDLPILLWTDVDGVDGPHKQAHDSATARFMYSSSGHMFICGDERDASHFPLSTIDAGLTSQLIQLFECRTIREFPISLPVILPSFKPGHYVPDVGRYSYQVLPTATSIRLLEVLPLTRAETREDMYSLIQCSMTVVDLEDSPDYDAFSYTWGNPLGVHSASHDHVPQSEWYTPNFEIECNGRLISISANLFAALISIRWMLSVKDQPMFKNRMEDMIPSQHLWIDAVCINQADVDERSQQVAFMNRIYRQAATVYVWLGGEDDLMKAAIQTICILTEKRLQGNNVFDRIRPSGMNILYENTYRVLGLPRIPLRDWIALYAFLSRSWFTRAWIVQEVCLAKKITLLCGLQAMTFSVLLLAVEVLFRSGWEHQLMKIGEAALLGKDGPMAIASTVCGLHRAQPSSGLDLVIFMNILDVRASFAMDSDTGLYKRSLNAQPNQLVTNIAQFRNARAMDPRDKIYSLMNISHEFIGDPSTNESTVTPNYRLSSREVFIQSSTFMLLSSQHLELLSLVRDREATGVQGLPSWVPDFTAGGPYLPLEFGIPSPYTAADGLGPVYRAFPSPEILEVQGIYVGTLVCANKFDLLHTEDLLSKLADVISQVPPMSAIARPRLTERLQEFILHRQIEGDDCTALLQAVASDCTIEYQSPFDVLWRAMLADKSHGDQFQSSQGSHPLPVDFGVAMRVLFREIINELQVKARDELIKGSSDAVEHLENLSREYTAFQQLLSEEPDDEPLSLPPEFQEFLHISATPNAFSLESAKQQHTRMLKRSRDAANENFMEEIRQKDFGVNLKSLFRTNLGQIGRGAMGNMAGDEVWVLAGGNVPFTLRKVSEGRYTLIGECYVHGIMHGEAVANAIGTRKTIHIV</sequence>
<protein>
    <recommendedName>
        <fullName evidence="1">Heterokaryon incompatibility domain-containing protein</fullName>
    </recommendedName>
</protein>
<evidence type="ECO:0000259" key="1">
    <source>
        <dbReference type="Pfam" id="PF06985"/>
    </source>
</evidence>
<evidence type="ECO:0000313" key="2">
    <source>
        <dbReference type="EMBL" id="RWA07059.1"/>
    </source>
</evidence>
<dbReference type="EMBL" id="RYZI01000286">
    <property type="protein sequence ID" value="RWA07059.1"/>
    <property type="molecule type" value="Genomic_DNA"/>
</dbReference>
<organism evidence="2 3">
    <name type="scientific">Xylaria grammica</name>
    <dbReference type="NCBI Taxonomy" id="363999"/>
    <lineage>
        <taxon>Eukaryota</taxon>
        <taxon>Fungi</taxon>
        <taxon>Dikarya</taxon>
        <taxon>Ascomycota</taxon>
        <taxon>Pezizomycotina</taxon>
        <taxon>Sordariomycetes</taxon>
        <taxon>Xylariomycetidae</taxon>
        <taxon>Xylariales</taxon>
        <taxon>Xylariaceae</taxon>
        <taxon>Xylaria</taxon>
    </lineage>
</organism>
<dbReference type="STRING" id="363999.A0A439CXW7"/>
<dbReference type="Pfam" id="PF06985">
    <property type="entry name" value="HET"/>
    <property type="match status" value="2"/>
</dbReference>
<dbReference type="Pfam" id="PF26639">
    <property type="entry name" value="Het-6_barrel"/>
    <property type="match status" value="1"/>
</dbReference>
<dbReference type="InterPro" id="IPR010730">
    <property type="entry name" value="HET"/>
</dbReference>
<evidence type="ECO:0000313" key="3">
    <source>
        <dbReference type="Proteomes" id="UP000286045"/>
    </source>
</evidence>
<feature type="domain" description="Heterokaryon incompatibility" evidence="1">
    <location>
        <begin position="138"/>
        <end position="281"/>
    </location>
</feature>
<dbReference type="PANTHER" id="PTHR24148:SF82">
    <property type="entry name" value="HETEROKARYON INCOMPATIBILITY DOMAIN-CONTAINING PROTEIN"/>
    <property type="match status" value="1"/>
</dbReference>
<dbReference type="Proteomes" id="UP000286045">
    <property type="component" value="Unassembled WGS sequence"/>
</dbReference>
<name>A0A439CXW7_9PEZI</name>
<keyword evidence="3" id="KW-1185">Reference proteome</keyword>
<dbReference type="InterPro" id="IPR052895">
    <property type="entry name" value="HetReg/Transcr_Mod"/>
</dbReference>
<accession>A0A439CXW7</accession>
<dbReference type="PANTHER" id="PTHR24148">
    <property type="entry name" value="ANKYRIN REPEAT DOMAIN-CONTAINING PROTEIN 39 HOMOLOG-RELATED"/>
    <property type="match status" value="1"/>
</dbReference>
<reference evidence="2 3" key="1">
    <citation type="submission" date="2018-12" db="EMBL/GenBank/DDBJ databases">
        <title>Draft genome sequence of Xylaria grammica IHI A82.</title>
        <authorList>
            <person name="Buettner E."/>
            <person name="Kellner H."/>
        </authorList>
    </citation>
    <scope>NUCLEOTIDE SEQUENCE [LARGE SCALE GENOMIC DNA]</scope>
    <source>
        <strain evidence="2 3">IHI A82</strain>
    </source>
</reference>
<proteinExistence type="predicted"/>
<feature type="domain" description="Heterokaryon incompatibility" evidence="1">
    <location>
        <begin position="768"/>
        <end position="959"/>
    </location>
</feature>
<comment type="caution">
    <text evidence="2">The sequence shown here is derived from an EMBL/GenBank/DDBJ whole genome shotgun (WGS) entry which is preliminary data.</text>
</comment>